<dbReference type="EMBL" id="FNRA01000001">
    <property type="protein sequence ID" value="SDZ90097.1"/>
    <property type="molecule type" value="Genomic_DNA"/>
</dbReference>
<reference evidence="8 9" key="1">
    <citation type="submission" date="2016-10" db="EMBL/GenBank/DDBJ databases">
        <authorList>
            <person name="de Groot N.N."/>
        </authorList>
    </citation>
    <scope>NUCLEOTIDE SEQUENCE [LARGE SCALE GENOMIC DNA]</scope>
    <source>
        <strain evidence="8 9">DSM 19033</strain>
    </source>
</reference>
<evidence type="ECO:0000256" key="4">
    <source>
        <dbReference type="ARBA" id="ARBA00049194"/>
    </source>
</evidence>
<feature type="domain" description="Aldehyde dehydrogenase" evidence="7">
    <location>
        <begin position="131"/>
        <end position="198"/>
    </location>
</feature>
<dbReference type="Gene3D" id="3.40.309.10">
    <property type="entry name" value="Aldehyde Dehydrogenase, Chain A, domain 2"/>
    <property type="match status" value="2"/>
</dbReference>
<dbReference type="EC" id="1.2.1.3" evidence="3"/>
<dbReference type="PANTHER" id="PTHR42804">
    <property type="entry name" value="ALDEHYDE DEHYDROGENASE"/>
    <property type="match status" value="1"/>
</dbReference>
<dbReference type="InterPro" id="IPR016160">
    <property type="entry name" value="Ald_DH_CS_CYS"/>
</dbReference>
<dbReference type="Proteomes" id="UP000198850">
    <property type="component" value="Unassembled WGS sequence"/>
</dbReference>
<dbReference type="InterPro" id="IPR029510">
    <property type="entry name" value="Ald_DH_CS_GLU"/>
</dbReference>
<dbReference type="Pfam" id="PF00171">
    <property type="entry name" value="Aldedh"/>
    <property type="match status" value="2"/>
</dbReference>
<dbReference type="SUPFAM" id="SSF53720">
    <property type="entry name" value="ALDH-like"/>
    <property type="match status" value="1"/>
</dbReference>
<feature type="active site" evidence="5">
    <location>
        <position position="7"/>
    </location>
</feature>
<dbReference type="PROSITE" id="PS00070">
    <property type="entry name" value="ALDEHYDE_DEHYDR_CYS"/>
    <property type="match status" value="1"/>
</dbReference>
<accession>A0A1H3WSG8</accession>
<gene>
    <name evidence="8" type="ORF">SAMN05443550_101377</name>
</gene>
<comment type="catalytic activity">
    <reaction evidence="4">
        <text>an aldehyde + NAD(+) + H2O = a carboxylate + NADH + 2 H(+)</text>
        <dbReference type="Rhea" id="RHEA:16185"/>
        <dbReference type="ChEBI" id="CHEBI:15377"/>
        <dbReference type="ChEBI" id="CHEBI:15378"/>
        <dbReference type="ChEBI" id="CHEBI:17478"/>
        <dbReference type="ChEBI" id="CHEBI:29067"/>
        <dbReference type="ChEBI" id="CHEBI:57540"/>
        <dbReference type="ChEBI" id="CHEBI:57945"/>
        <dbReference type="EC" id="1.2.1.3"/>
    </reaction>
</comment>
<dbReference type="AlphaFoldDB" id="A0A1H3WSG8"/>
<dbReference type="PANTHER" id="PTHR42804:SF1">
    <property type="entry name" value="ALDEHYDE DEHYDROGENASE-RELATED"/>
    <property type="match status" value="1"/>
</dbReference>
<sequence>MKRLSLELGGKSAAIILEDADLADTVEKLKFLSFANNGQMCVGQTRILAPESRYEEISNALAEMVAAIRVGDRADPETFQGPIFNKTQYESVNSYLELGLQEGAAIATGGLGKPLGAEFENGWYVKPTVDYPYGLSGSVWTADKEKGLEIARQIRTGVFSINGAQAGFDTPFGGYKQSGVGREYGSAGLEVFTETKSIAM</sequence>
<dbReference type="GO" id="GO:0004029">
    <property type="term" value="F:aldehyde dehydrogenase (NAD+) activity"/>
    <property type="evidence" value="ECO:0007669"/>
    <property type="project" value="UniProtKB-EC"/>
</dbReference>
<comment type="similarity">
    <text evidence="1 6">Belongs to the aldehyde dehydrogenase family.</text>
</comment>
<dbReference type="InterPro" id="IPR016161">
    <property type="entry name" value="Ald_DH/histidinol_DH"/>
</dbReference>
<keyword evidence="9" id="KW-1185">Reference proteome</keyword>
<protein>
    <recommendedName>
        <fullName evidence="3">aldehyde dehydrogenase (NAD(+))</fullName>
        <ecNumber evidence="3">1.2.1.3</ecNumber>
    </recommendedName>
</protein>
<evidence type="ECO:0000256" key="6">
    <source>
        <dbReference type="RuleBase" id="RU003345"/>
    </source>
</evidence>
<evidence type="ECO:0000256" key="1">
    <source>
        <dbReference type="ARBA" id="ARBA00009986"/>
    </source>
</evidence>
<dbReference type="InterPro" id="IPR015590">
    <property type="entry name" value="Aldehyde_DH_dom"/>
</dbReference>
<dbReference type="InterPro" id="IPR016162">
    <property type="entry name" value="Ald_DH_N"/>
</dbReference>
<evidence type="ECO:0000313" key="9">
    <source>
        <dbReference type="Proteomes" id="UP000198850"/>
    </source>
</evidence>
<evidence type="ECO:0000313" key="8">
    <source>
        <dbReference type="EMBL" id="SDZ90097.1"/>
    </source>
</evidence>
<dbReference type="Gene3D" id="3.40.605.10">
    <property type="entry name" value="Aldehyde Dehydrogenase, Chain A, domain 1"/>
    <property type="match status" value="1"/>
</dbReference>
<dbReference type="STRING" id="425514.SAMN05443550_101377"/>
<dbReference type="PROSITE" id="PS00687">
    <property type="entry name" value="ALDEHYDE_DEHYDR_GLU"/>
    <property type="match status" value="1"/>
</dbReference>
<evidence type="ECO:0000256" key="5">
    <source>
        <dbReference type="PROSITE-ProRule" id="PRU10007"/>
    </source>
</evidence>
<feature type="domain" description="Aldehyde dehydrogenase" evidence="7">
    <location>
        <begin position="1"/>
        <end position="129"/>
    </location>
</feature>
<proteinExistence type="inferred from homology"/>
<evidence type="ECO:0000259" key="7">
    <source>
        <dbReference type="Pfam" id="PF00171"/>
    </source>
</evidence>
<organism evidence="8 9">
    <name type="scientific">Pedobacter hartonius</name>
    <dbReference type="NCBI Taxonomy" id="425514"/>
    <lineage>
        <taxon>Bacteria</taxon>
        <taxon>Pseudomonadati</taxon>
        <taxon>Bacteroidota</taxon>
        <taxon>Sphingobacteriia</taxon>
        <taxon>Sphingobacteriales</taxon>
        <taxon>Sphingobacteriaceae</taxon>
        <taxon>Pedobacter</taxon>
    </lineage>
</organism>
<evidence type="ECO:0000256" key="3">
    <source>
        <dbReference type="ARBA" id="ARBA00024226"/>
    </source>
</evidence>
<name>A0A1H3WSG8_9SPHI</name>
<dbReference type="InterPro" id="IPR016163">
    <property type="entry name" value="Ald_DH_C"/>
</dbReference>
<evidence type="ECO:0000256" key="2">
    <source>
        <dbReference type="ARBA" id="ARBA00023002"/>
    </source>
</evidence>
<keyword evidence="2 6" id="KW-0560">Oxidoreductase</keyword>